<dbReference type="Proteomes" id="UP000886998">
    <property type="component" value="Unassembled WGS sequence"/>
</dbReference>
<dbReference type="EMBL" id="BMAV01018404">
    <property type="protein sequence ID" value="GFY70780.1"/>
    <property type="molecule type" value="Genomic_DNA"/>
</dbReference>
<evidence type="ECO:0000313" key="1">
    <source>
        <dbReference type="EMBL" id="GFY70780.1"/>
    </source>
</evidence>
<name>A0A8X6YDC4_9ARAC</name>
<reference evidence="1" key="1">
    <citation type="submission" date="2020-08" db="EMBL/GenBank/DDBJ databases">
        <title>Multicomponent nature underlies the extraordinary mechanical properties of spider dragline silk.</title>
        <authorList>
            <person name="Kono N."/>
            <person name="Nakamura H."/>
            <person name="Mori M."/>
            <person name="Yoshida Y."/>
            <person name="Ohtoshi R."/>
            <person name="Malay A.D."/>
            <person name="Moran D.A.P."/>
            <person name="Tomita M."/>
            <person name="Numata K."/>
            <person name="Arakawa K."/>
        </authorList>
    </citation>
    <scope>NUCLEOTIDE SEQUENCE</scope>
</reference>
<comment type="caution">
    <text evidence="1">The sequence shown here is derived from an EMBL/GenBank/DDBJ whole genome shotgun (WGS) entry which is preliminary data.</text>
</comment>
<protein>
    <submittedName>
        <fullName evidence="1">Uncharacterized protein</fullName>
    </submittedName>
</protein>
<dbReference type="AlphaFoldDB" id="A0A8X6YDC4"/>
<proteinExistence type="predicted"/>
<gene>
    <name evidence="1" type="ORF">TNIN_271421</name>
</gene>
<sequence>MRIVLPVPASIEMQKTAPEIFSLFSRWFSFPFPVKLIINSAHSLWFFIPWAWCFPLEISRGFPMDSAYSGITKSPKRTKSTLCALAGKNTPEWLSFRIITQCTGGIVALVAWQEIGFFMGANRTLVELYTK</sequence>
<accession>A0A8X6YDC4</accession>
<evidence type="ECO:0000313" key="2">
    <source>
        <dbReference type="Proteomes" id="UP000886998"/>
    </source>
</evidence>
<keyword evidence="2" id="KW-1185">Reference proteome</keyword>
<organism evidence="1 2">
    <name type="scientific">Trichonephila inaurata madagascariensis</name>
    <dbReference type="NCBI Taxonomy" id="2747483"/>
    <lineage>
        <taxon>Eukaryota</taxon>
        <taxon>Metazoa</taxon>
        <taxon>Ecdysozoa</taxon>
        <taxon>Arthropoda</taxon>
        <taxon>Chelicerata</taxon>
        <taxon>Arachnida</taxon>
        <taxon>Araneae</taxon>
        <taxon>Araneomorphae</taxon>
        <taxon>Entelegynae</taxon>
        <taxon>Araneoidea</taxon>
        <taxon>Nephilidae</taxon>
        <taxon>Trichonephila</taxon>
        <taxon>Trichonephila inaurata</taxon>
    </lineage>
</organism>